<evidence type="ECO:0000313" key="2">
    <source>
        <dbReference type="Proteomes" id="UP001454036"/>
    </source>
</evidence>
<dbReference type="Proteomes" id="UP001454036">
    <property type="component" value="Unassembled WGS sequence"/>
</dbReference>
<proteinExistence type="predicted"/>
<name>A0AAV3RWX7_LITER</name>
<comment type="caution">
    <text evidence="1">The sequence shown here is derived from an EMBL/GenBank/DDBJ whole genome shotgun (WGS) entry which is preliminary data.</text>
</comment>
<dbReference type="AlphaFoldDB" id="A0AAV3RWX7"/>
<organism evidence="1 2">
    <name type="scientific">Lithospermum erythrorhizon</name>
    <name type="common">Purple gromwell</name>
    <name type="synonym">Lithospermum officinale var. erythrorhizon</name>
    <dbReference type="NCBI Taxonomy" id="34254"/>
    <lineage>
        <taxon>Eukaryota</taxon>
        <taxon>Viridiplantae</taxon>
        <taxon>Streptophyta</taxon>
        <taxon>Embryophyta</taxon>
        <taxon>Tracheophyta</taxon>
        <taxon>Spermatophyta</taxon>
        <taxon>Magnoliopsida</taxon>
        <taxon>eudicotyledons</taxon>
        <taxon>Gunneridae</taxon>
        <taxon>Pentapetalae</taxon>
        <taxon>asterids</taxon>
        <taxon>lamiids</taxon>
        <taxon>Boraginales</taxon>
        <taxon>Boraginaceae</taxon>
        <taxon>Boraginoideae</taxon>
        <taxon>Lithospermeae</taxon>
        <taxon>Lithospermum</taxon>
    </lineage>
</organism>
<reference evidence="1 2" key="1">
    <citation type="submission" date="2024-01" db="EMBL/GenBank/DDBJ databases">
        <title>The complete chloroplast genome sequence of Lithospermum erythrorhizon: insights into the phylogenetic relationship among Boraginaceae species and the maternal lineages of purple gromwells.</title>
        <authorList>
            <person name="Okada T."/>
            <person name="Watanabe K."/>
        </authorList>
    </citation>
    <scope>NUCLEOTIDE SEQUENCE [LARGE SCALE GENOMIC DNA]</scope>
</reference>
<protein>
    <submittedName>
        <fullName evidence="1">Uncharacterized protein</fullName>
    </submittedName>
</protein>
<accession>A0AAV3RWX7</accession>
<dbReference type="EMBL" id="BAABME010013031">
    <property type="protein sequence ID" value="GAA0185752.1"/>
    <property type="molecule type" value="Genomic_DNA"/>
</dbReference>
<keyword evidence="2" id="KW-1185">Reference proteome</keyword>
<evidence type="ECO:0000313" key="1">
    <source>
        <dbReference type="EMBL" id="GAA0185752.1"/>
    </source>
</evidence>
<gene>
    <name evidence="1" type="ORF">LIER_33040</name>
</gene>
<sequence>MASRPTSLEYTPSFPSYREQRKTWLRLCCSLQGKTLSELGDMVDEVLGHLANGQAFNFSFLLVLCRGLECYFEKVRSALQVISKVDYWRAFHLPVLEEAFHEAETRIVDARDHLAKTVMQLVRDEASFGDLLSSSAPFADVEVSRQLIA</sequence>